<dbReference type="RefSeq" id="WP_149187080.1">
    <property type="nucleotide sequence ID" value="NZ_VINQ01000011.1"/>
</dbReference>
<accession>A0A5A9Z6Z7</accession>
<sequence length="134" mass="14733">MPCLVFLVSAACDTPHPRFAGVDPVRITMGQSTFDVRVKGGEAEAIRLNAEWAPRPEAVAPRAVAAIERVSGCTVRRLDGDQAQFFARLKCSKDDRPMAVMPGRIEYECDIADAYVNRGLGEAVTEMTCTPRRY</sequence>
<evidence type="ECO:0000313" key="1">
    <source>
        <dbReference type="EMBL" id="KAA0912934.1"/>
    </source>
</evidence>
<dbReference type="EMBL" id="VINQ01000011">
    <property type="protein sequence ID" value="KAA0912934.1"/>
    <property type="molecule type" value="Genomic_DNA"/>
</dbReference>
<gene>
    <name evidence="1" type="ORF">FLO80_13980</name>
</gene>
<reference evidence="1 2" key="1">
    <citation type="submission" date="2019-07" db="EMBL/GenBank/DDBJ databases">
        <title>Aquicoccus porphyridii gen. nov., sp. nov., isolated from a small marine red alga, Porphyridium marinum.</title>
        <authorList>
            <person name="Liu L."/>
        </authorList>
    </citation>
    <scope>NUCLEOTIDE SEQUENCE [LARGE SCALE GENOMIC DNA]</scope>
    <source>
        <strain evidence="1 2">L1 8-17</strain>
    </source>
</reference>
<dbReference type="AlphaFoldDB" id="A0A5A9Z6Z7"/>
<comment type="caution">
    <text evidence="1">The sequence shown here is derived from an EMBL/GenBank/DDBJ whole genome shotgun (WGS) entry which is preliminary data.</text>
</comment>
<name>A0A5A9Z6Z7_9RHOB</name>
<keyword evidence="2" id="KW-1185">Reference proteome</keyword>
<protein>
    <recommendedName>
        <fullName evidence="3">DUF3617 family protein</fullName>
    </recommendedName>
</protein>
<dbReference type="Proteomes" id="UP000325291">
    <property type="component" value="Unassembled WGS sequence"/>
</dbReference>
<evidence type="ECO:0008006" key="3">
    <source>
        <dbReference type="Google" id="ProtNLM"/>
    </source>
</evidence>
<organism evidence="1 2">
    <name type="scientific">Aquicoccus porphyridii</name>
    <dbReference type="NCBI Taxonomy" id="1852029"/>
    <lineage>
        <taxon>Bacteria</taxon>
        <taxon>Pseudomonadati</taxon>
        <taxon>Pseudomonadota</taxon>
        <taxon>Alphaproteobacteria</taxon>
        <taxon>Rhodobacterales</taxon>
        <taxon>Paracoccaceae</taxon>
        <taxon>Aquicoccus</taxon>
    </lineage>
</organism>
<evidence type="ECO:0000313" key="2">
    <source>
        <dbReference type="Proteomes" id="UP000325291"/>
    </source>
</evidence>
<proteinExistence type="predicted"/>